<dbReference type="AlphaFoldDB" id="A0A1F4TNQ0"/>
<dbReference type="PANTHER" id="PTHR33392:SF6">
    <property type="entry name" value="POLYISOPRENYL-TEICHOIC ACID--PEPTIDOGLYCAN TEICHOIC ACID TRANSFERASE TAGU"/>
    <property type="match status" value="1"/>
</dbReference>
<dbReference type="NCBIfam" id="TIGR00350">
    <property type="entry name" value="lytR_cpsA_psr"/>
    <property type="match status" value="1"/>
</dbReference>
<evidence type="ECO:0000256" key="1">
    <source>
        <dbReference type="ARBA" id="ARBA00006068"/>
    </source>
</evidence>
<keyword evidence="2" id="KW-0472">Membrane</keyword>
<keyword evidence="2" id="KW-1133">Transmembrane helix</keyword>
<protein>
    <recommendedName>
        <fullName evidence="3">Cell envelope-related transcriptional attenuator domain-containing protein</fullName>
    </recommendedName>
</protein>
<dbReference type="Pfam" id="PF03816">
    <property type="entry name" value="LytR_cpsA_psr"/>
    <property type="match status" value="1"/>
</dbReference>
<comment type="caution">
    <text evidence="4">The sequence shown here is derived from an EMBL/GenBank/DDBJ whole genome shotgun (WGS) entry which is preliminary data.</text>
</comment>
<evidence type="ECO:0000313" key="4">
    <source>
        <dbReference type="EMBL" id="OGC34345.1"/>
    </source>
</evidence>
<reference evidence="4 5" key="1">
    <citation type="journal article" date="2016" name="Nat. Commun.">
        <title>Thousands of microbial genomes shed light on interconnected biogeochemical processes in an aquifer system.</title>
        <authorList>
            <person name="Anantharaman K."/>
            <person name="Brown C.T."/>
            <person name="Hug L.A."/>
            <person name="Sharon I."/>
            <person name="Castelle C.J."/>
            <person name="Probst A.J."/>
            <person name="Thomas B.C."/>
            <person name="Singh A."/>
            <person name="Wilkins M.J."/>
            <person name="Karaoz U."/>
            <person name="Brodie E.L."/>
            <person name="Williams K.H."/>
            <person name="Hubbard S.S."/>
            <person name="Banfield J.F."/>
        </authorList>
    </citation>
    <scope>NUCLEOTIDE SEQUENCE [LARGE SCALE GENOMIC DNA]</scope>
</reference>
<proteinExistence type="inferred from homology"/>
<evidence type="ECO:0000313" key="5">
    <source>
        <dbReference type="Proteomes" id="UP000177309"/>
    </source>
</evidence>
<feature type="transmembrane region" description="Helical" evidence="2">
    <location>
        <begin position="10"/>
        <end position="29"/>
    </location>
</feature>
<dbReference type="InterPro" id="IPR050922">
    <property type="entry name" value="LytR/CpsA/Psr_CW_biosynth"/>
</dbReference>
<keyword evidence="2" id="KW-0812">Transmembrane</keyword>
<dbReference type="Gene3D" id="3.40.630.190">
    <property type="entry name" value="LCP protein"/>
    <property type="match status" value="1"/>
</dbReference>
<evidence type="ECO:0000256" key="2">
    <source>
        <dbReference type="SAM" id="Phobius"/>
    </source>
</evidence>
<dbReference type="Proteomes" id="UP000177309">
    <property type="component" value="Unassembled WGS sequence"/>
</dbReference>
<name>A0A1F4TNQ0_UNCSA</name>
<sequence>MKKGLDKHRLLAIVIVVFAVAFFYLNIFLPKAIPLFMRTGTPRTPFNILILGTDTTYNHETGQPIPESNGRTDSILLAHLNPINFQIHVLSIPRDTYLTIPGYGRNKINAANVFGGIPLVKKTVTGLTKQKIDHFIKIKPEALIKLVDLLGGVSLFVEKDMYYVDKAQGLKIDLKMGRQKLSGQQAHGFIRYRHDLLGDIGRVNRQQVFLKALTKALLKPSNLLKAPFAIKTALGEIETDLTIPQTIGILNISRTATIKTATVSGEAKLLRGAGSVWEIDEQGLKKMLQEYF</sequence>
<dbReference type="InterPro" id="IPR004474">
    <property type="entry name" value="LytR_CpsA_psr"/>
</dbReference>
<accession>A0A1F4TNQ0</accession>
<dbReference type="PANTHER" id="PTHR33392">
    <property type="entry name" value="POLYISOPRENYL-TEICHOIC ACID--PEPTIDOGLYCAN TEICHOIC ACID TRANSFERASE TAGU"/>
    <property type="match status" value="1"/>
</dbReference>
<evidence type="ECO:0000259" key="3">
    <source>
        <dbReference type="Pfam" id="PF03816"/>
    </source>
</evidence>
<feature type="domain" description="Cell envelope-related transcriptional attenuator" evidence="3">
    <location>
        <begin position="71"/>
        <end position="217"/>
    </location>
</feature>
<organism evidence="4 5">
    <name type="scientific">candidate division WOR-1 bacterium RIFOXYC2_FULL_41_25</name>
    <dbReference type="NCBI Taxonomy" id="1802586"/>
    <lineage>
        <taxon>Bacteria</taxon>
        <taxon>Bacillati</taxon>
        <taxon>Saganbacteria</taxon>
    </lineage>
</organism>
<dbReference type="EMBL" id="MEUI01000019">
    <property type="protein sequence ID" value="OGC34345.1"/>
    <property type="molecule type" value="Genomic_DNA"/>
</dbReference>
<gene>
    <name evidence="4" type="ORF">A2462_07780</name>
</gene>
<comment type="similarity">
    <text evidence="1">Belongs to the LytR/CpsA/Psr (LCP) family.</text>
</comment>